<feature type="compositionally biased region" description="Low complexity" evidence="1">
    <location>
        <begin position="21"/>
        <end position="32"/>
    </location>
</feature>
<feature type="signal peptide" evidence="2">
    <location>
        <begin position="1"/>
        <end position="22"/>
    </location>
</feature>
<feature type="chain" id="PRO_5046784953" evidence="2">
    <location>
        <begin position="23"/>
        <end position="809"/>
    </location>
</feature>
<dbReference type="Gene3D" id="2.130.10.10">
    <property type="entry name" value="YVTN repeat-like/Quinoprotein amine dehydrogenase"/>
    <property type="match status" value="4"/>
</dbReference>
<accession>A0ABT2A612</accession>
<proteinExistence type="predicted"/>
<dbReference type="InterPro" id="IPR052025">
    <property type="entry name" value="Xyloglucanase_GH74"/>
</dbReference>
<name>A0ABT2A612_9BURK</name>
<evidence type="ECO:0000256" key="1">
    <source>
        <dbReference type="SAM" id="MobiDB-lite"/>
    </source>
</evidence>
<dbReference type="GO" id="GO:0016787">
    <property type="term" value="F:hydrolase activity"/>
    <property type="evidence" value="ECO:0007669"/>
    <property type="project" value="UniProtKB-KW"/>
</dbReference>
<dbReference type="PANTHER" id="PTHR43739:SF5">
    <property type="entry name" value="EXO-ALPHA-SIALIDASE"/>
    <property type="match status" value="1"/>
</dbReference>
<dbReference type="RefSeq" id="WP_258845399.1">
    <property type="nucleotide sequence ID" value="NZ_JANUGX010000010.1"/>
</dbReference>
<feature type="region of interest" description="Disordered" evidence="1">
    <location>
        <begin position="21"/>
        <end position="45"/>
    </location>
</feature>
<reference evidence="3 4" key="1">
    <citation type="submission" date="2022-08" db="EMBL/GenBank/DDBJ databases">
        <title>Reclassification of Massilia species as members of the genera Telluria, Duganella, Pseudoduganella, Mokoshia gen. nov. and Zemynaea gen. nov. using orthogonal and non-orthogonal genome-based approaches.</title>
        <authorList>
            <person name="Bowman J.P."/>
        </authorList>
    </citation>
    <scope>NUCLEOTIDE SEQUENCE [LARGE SCALE GENOMIC DNA]</scope>
    <source>
        <strain evidence="3 4">LMG 28164</strain>
    </source>
</reference>
<dbReference type="SUPFAM" id="SSF110296">
    <property type="entry name" value="Oligoxyloglucan reducing end-specific cellobiohydrolase"/>
    <property type="match status" value="1"/>
</dbReference>
<evidence type="ECO:0000313" key="4">
    <source>
        <dbReference type="Proteomes" id="UP001205560"/>
    </source>
</evidence>
<gene>
    <name evidence="3" type="ORF">NX782_10525</name>
</gene>
<keyword evidence="2" id="KW-0732">Signal</keyword>
<evidence type="ECO:0000313" key="3">
    <source>
        <dbReference type="EMBL" id="MCS0589639.1"/>
    </source>
</evidence>
<sequence>MSKRKNLVAWALGIAVSGAASAGPAAPTATPAWSEQGPGPTLNGQTEGLPGNPVAGAVNAIAVDLAHPGTVYLSTVNGGVWKTTNANTTAPNWKPLTDLQLPALSISSIAISPLDPKTIFAGTGSTSSDAFEGSPGFGVIRSTDGGATWSILAGATFAGRRIVSIAPLARTGGGLAGQVVLAATLFDGGGVYRSTNGGNSFVRVSGTGGLPSAGVSSLAPDRTNSSRVYAAVPASYAGGAPAGVFRSDDGGQTWVRADTGLTGLGSSLRVLLSVGRHTGVVYAMVIDSNGAASGVFRSANGGASWTALGVPAPTIHPGGQGIIHGAIEADPSDPNVVYVSGDRQDFPFPNTNGCNDFSANVFRGDASLASPWQLAVCNGAQGTSPHADSRDMEFDANGNLLQANDGGFYRLDNPNLSSRRWVSANGDLRPAEMHSAVFDAITRTAFGGTQDTGTPMQNSPGSRTWTDFLTGDGGVVEVDELTGGGAYSVRYTSFEDLEFFNRSTWSPSNTLISGPTELGLQIVAGPGAGQDLHSYDPNIQFYNPYVLNRIDPRRMLIGTANIYESRDQGDTLVDLYATGKFISSLAYGGRLNGQPAPDVFYVGTAGAGQPLLLHRGAGTRAVQTLGAYPGGGVGDLAMDPQDYRRVYVVDEQSRVWASFDEGLSWRNLTGNLPTLLGQARTIELARPAGGAQSVLLVGGLGGVFQLREPGTGAAAWSRLGSNLPHGLVLDLRYNERARVLIAGILGRGAWTLNGWSGGATTASWQSAAAATAGGAAATGTTTALALPGIVRKAAPRSRAAAGPAAVPVR</sequence>
<organism evidence="3 4">
    <name type="scientific">Massilia norwichensis</name>
    <dbReference type="NCBI Taxonomy" id="1442366"/>
    <lineage>
        <taxon>Bacteria</taxon>
        <taxon>Pseudomonadati</taxon>
        <taxon>Pseudomonadota</taxon>
        <taxon>Betaproteobacteria</taxon>
        <taxon>Burkholderiales</taxon>
        <taxon>Oxalobacteraceae</taxon>
        <taxon>Telluria group</taxon>
        <taxon>Massilia</taxon>
    </lineage>
</organism>
<keyword evidence="4" id="KW-1185">Reference proteome</keyword>
<dbReference type="InterPro" id="IPR015943">
    <property type="entry name" value="WD40/YVTN_repeat-like_dom_sf"/>
</dbReference>
<protein>
    <submittedName>
        <fullName evidence="3">Glycoside hydrolase</fullName>
    </submittedName>
</protein>
<dbReference type="EMBL" id="JANUGX010000010">
    <property type="protein sequence ID" value="MCS0589639.1"/>
    <property type="molecule type" value="Genomic_DNA"/>
</dbReference>
<comment type="caution">
    <text evidence="3">The sequence shown here is derived from an EMBL/GenBank/DDBJ whole genome shotgun (WGS) entry which is preliminary data.</text>
</comment>
<keyword evidence="3" id="KW-0378">Hydrolase</keyword>
<evidence type="ECO:0000256" key="2">
    <source>
        <dbReference type="SAM" id="SignalP"/>
    </source>
</evidence>
<dbReference type="Proteomes" id="UP001205560">
    <property type="component" value="Unassembled WGS sequence"/>
</dbReference>
<dbReference type="CDD" id="cd15482">
    <property type="entry name" value="Sialidase_non-viral"/>
    <property type="match status" value="1"/>
</dbReference>
<dbReference type="PANTHER" id="PTHR43739">
    <property type="entry name" value="XYLOGLUCANASE (EUROFUNG)"/>
    <property type="match status" value="1"/>
</dbReference>